<name>E0RS76_WINT6</name>
<dbReference type="CDD" id="cd17470">
    <property type="entry name" value="T3SS_Flik_C"/>
    <property type="match status" value="1"/>
</dbReference>
<feature type="compositionally biased region" description="Basic and acidic residues" evidence="1">
    <location>
        <begin position="147"/>
        <end position="173"/>
    </location>
</feature>
<dbReference type="AlphaFoldDB" id="E0RS76"/>
<sequence>MKALLLSEVDLSPQPSSQQTRTPGGPRSDTFARILEEHLERGEEGVRESRPTASSEEGGIDEVDEKSPSAGEMKARKPRKGEDHVRSEGREERMGEDVPVGKKGEKPPVRKDAARNREVPMDPRSTKGEKPKQPVSLRHSALLKDAPAPERGDESRSGDKGRTENTKSPHADRVASSFVSVGPPFAGSSSDKALPRSKEGEDVRTEGAAPVKEPRSIKPIVIEVIRERSVAGKAEGEPSPKAPSKAAQEDLRALSREHLPSGEDPILDPLVFRGKEGDFQQIRTPQNPSPSDLSIVQRQLLSSLREAGNDEIVRQARLVLRDQEKGDIHLVLRPPSLGRVRIHVEVTEGRLSGRILVENMVVKEVFQQNLNDLLQHFKSQGFQVGQFLVDVEGGNGSFSPQRDPSSEEPEAGPVRVVVSHGVLEHAVPAADEVYETTTINLTV</sequence>
<dbReference type="InterPro" id="IPR021136">
    <property type="entry name" value="Flagellar_hook_control-like_C"/>
</dbReference>
<dbReference type="Pfam" id="PF02120">
    <property type="entry name" value="Flg_hook"/>
    <property type="match status" value="1"/>
</dbReference>
<reference key="1">
    <citation type="submission" date="2009-08" db="EMBL/GenBank/DDBJ databases">
        <title>The genome sequence of Spirochaeta thermophila DSM6192.</title>
        <authorList>
            <person name="Angelov A."/>
            <person name="Mientus M."/>
            <person name="Wittenberg S."/>
            <person name="Lehmann R."/>
            <person name="Liesegang H."/>
            <person name="Daniel R."/>
            <person name="Liebl W."/>
        </authorList>
    </citation>
    <scope>NUCLEOTIDE SEQUENCE</scope>
    <source>
        <strain>DSM 6192</strain>
    </source>
</reference>
<proteinExistence type="predicted"/>
<feature type="compositionally biased region" description="Polar residues" evidence="1">
    <location>
        <begin position="13"/>
        <end position="22"/>
    </location>
</feature>
<dbReference type="PaxDb" id="665571-STHERM_c09160"/>
<feature type="compositionally biased region" description="Basic and acidic residues" evidence="1">
    <location>
        <begin position="80"/>
        <end position="132"/>
    </location>
</feature>
<dbReference type="Proteomes" id="UP000001296">
    <property type="component" value="Chromosome"/>
</dbReference>
<feature type="domain" description="Flagellar hook-length control protein-like C-terminal" evidence="2">
    <location>
        <begin position="322"/>
        <end position="396"/>
    </location>
</feature>
<evidence type="ECO:0000259" key="2">
    <source>
        <dbReference type="Pfam" id="PF02120"/>
    </source>
</evidence>
<dbReference type="InterPro" id="IPR038610">
    <property type="entry name" value="FliK-like_C_sf"/>
</dbReference>
<evidence type="ECO:0000256" key="1">
    <source>
        <dbReference type="SAM" id="MobiDB-lite"/>
    </source>
</evidence>
<dbReference type="RefSeq" id="WP_013313704.1">
    <property type="nucleotide sequence ID" value="NC_014484.1"/>
</dbReference>
<feature type="compositionally biased region" description="Basic and acidic residues" evidence="1">
    <location>
        <begin position="193"/>
        <end position="205"/>
    </location>
</feature>
<reference evidence="3 4" key="2">
    <citation type="journal article" date="2010" name="J. Bacteriol.">
        <title>Genome sequence of the polysaccharide-degrading, thermophilic anaerobe Spirochaeta thermophila DSM 6192.</title>
        <authorList>
            <person name="Angelov A."/>
            <person name="Liebl S."/>
            <person name="Ballschmiter M."/>
            <person name="Bomeke M."/>
            <person name="Lehmann R."/>
            <person name="Liesegang H."/>
            <person name="Daniel R."/>
            <person name="Liebl W."/>
        </authorList>
    </citation>
    <scope>NUCLEOTIDE SEQUENCE [LARGE SCALE GENOMIC DNA]</scope>
    <source>
        <strain evidence="4">ATCC 49972 / DSM 6192 / RI 19.B1</strain>
    </source>
</reference>
<dbReference type="HOGENOM" id="CLU_618060_0_0_12"/>
<feature type="region of interest" description="Disordered" evidence="1">
    <location>
        <begin position="1"/>
        <end position="217"/>
    </location>
</feature>
<evidence type="ECO:0000313" key="3">
    <source>
        <dbReference type="EMBL" id="ADN01863.1"/>
    </source>
</evidence>
<gene>
    <name evidence="3" type="ordered locus">STHERM_c09160</name>
</gene>
<dbReference type="Gene3D" id="3.30.750.140">
    <property type="match status" value="1"/>
</dbReference>
<feature type="region of interest" description="Disordered" evidence="1">
    <location>
        <begin position="231"/>
        <end position="250"/>
    </location>
</feature>
<dbReference type="EMBL" id="CP001698">
    <property type="protein sequence ID" value="ADN01863.1"/>
    <property type="molecule type" value="Genomic_DNA"/>
</dbReference>
<evidence type="ECO:0000313" key="4">
    <source>
        <dbReference type="Proteomes" id="UP000001296"/>
    </source>
</evidence>
<accession>E0RS76</accession>
<dbReference type="KEGG" id="sta:STHERM_c09160"/>
<organism evidence="3 4">
    <name type="scientific">Winmispira thermophila (strain ATCC 49972 / DSM 6192 / RI 19.B1)</name>
    <name type="common">Spirochaeta thermophila</name>
    <dbReference type="NCBI Taxonomy" id="665571"/>
    <lineage>
        <taxon>Bacteria</taxon>
        <taxon>Pseudomonadati</taxon>
        <taxon>Spirochaetota</taxon>
        <taxon>Spirochaetia</taxon>
        <taxon>Winmispirales</taxon>
        <taxon>Winmispiraceae</taxon>
        <taxon>Winmispira</taxon>
    </lineage>
</organism>
<protein>
    <recommendedName>
        <fullName evidence="2">Flagellar hook-length control protein-like C-terminal domain-containing protein</fullName>
    </recommendedName>
</protein>
<feature type="compositionally biased region" description="Basic and acidic residues" evidence="1">
    <location>
        <begin position="34"/>
        <end position="50"/>
    </location>
</feature>
<dbReference type="eggNOG" id="COG3144">
    <property type="taxonomic scope" value="Bacteria"/>
</dbReference>